<keyword evidence="7" id="KW-0472">Membrane</keyword>
<gene>
    <name evidence="11" type="primary">LOC111129907</name>
</gene>
<keyword evidence="3" id="KW-0812">Transmembrane</keyword>
<keyword evidence="5" id="KW-1133">Transmembrane helix</keyword>
<evidence type="ECO:0000256" key="9">
    <source>
        <dbReference type="SAM" id="MobiDB-lite"/>
    </source>
</evidence>
<dbReference type="GO" id="GO:0016592">
    <property type="term" value="C:mediator complex"/>
    <property type="evidence" value="ECO:0007669"/>
    <property type="project" value="TreeGrafter"/>
</dbReference>
<proteinExistence type="inferred from homology"/>
<evidence type="ECO:0000256" key="3">
    <source>
        <dbReference type="ARBA" id="ARBA00022692"/>
    </source>
</evidence>
<dbReference type="KEGG" id="cvn:111129907"/>
<dbReference type="OrthoDB" id="10072022at2759"/>
<feature type="compositionally biased region" description="Low complexity" evidence="9">
    <location>
        <begin position="200"/>
        <end position="291"/>
    </location>
</feature>
<sequence length="477" mass="52572">MSANGRGNMRPQSRSPPFLLTGLVVALVILGANYWNLSSSNASLSAEVADLQDQIRILSSKKINSERKNDNAMLRIRDIEKNVNDREQELSKLKTELKEVATAKESCTSKLRQNEDNVNGLKQELDTYKEKMQKMAAQPEADSSNCDKVCTDKKRELLSLLEKLGHTAVLQDLSKHGVDILDFKDMISSRQGSQEQDKAQQPQLNQGQQQQAQTKQPPQQQQSQQGQQQPQQQQSQQGQQPPQQQQSQQGQQPPQQGQQPPQGAQQNNQTQSAGSSGKTTTLTPGTNQTTTKKLRRPATGSIMNVQFGGGSKTNQKPETAYSLKNNSQSILAKGGDDVKSRTPQNKTQSGLDSVGKIVDKDDFVVEGIRKVLSPNAKVRLMNKAGEGVVEMTEKEKAAHGGQQQGVEDKNKNAQNSGKIPPGEVDEYDENIDDKANDNNPKKNQLQPPKNAEQDRKNQGNEYDDEEDENPATGEEGK</sequence>
<feature type="region of interest" description="Disordered" evidence="9">
    <location>
        <begin position="189"/>
        <end position="354"/>
    </location>
</feature>
<comment type="subcellular location">
    <subcellularLocation>
        <location evidence="1">Membrane</location>
        <topology evidence="1">Single-pass type II membrane protein</topology>
    </subcellularLocation>
</comment>
<keyword evidence="4" id="KW-0735">Signal-anchor</keyword>
<evidence type="ECO:0000256" key="7">
    <source>
        <dbReference type="ARBA" id="ARBA00023136"/>
    </source>
</evidence>
<feature type="coiled-coil region" evidence="8">
    <location>
        <begin position="41"/>
        <end position="138"/>
    </location>
</feature>
<keyword evidence="10" id="KW-1185">Reference proteome</keyword>
<dbReference type="PANTHER" id="PTHR46007:SF12">
    <property type="entry name" value="C2H2-TYPE DOMAIN-CONTAINING PROTEIN-RELATED"/>
    <property type="match status" value="1"/>
</dbReference>
<dbReference type="GO" id="GO:0016020">
    <property type="term" value="C:membrane"/>
    <property type="evidence" value="ECO:0007669"/>
    <property type="project" value="UniProtKB-SubCell"/>
</dbReference>
<evidence type="ECO:0000256" key="6">
    <source>
        <dbReference type="ARBA" id="ARBA00023054"/>
    </source>
</evidence>
<evidence type="ECO:0000256" key="5">
    <source>
        <dbReference type="ARBA" id="ARBA00022989"/>
    </source>
</evidence>
<dbReference type="InterPro" id="IPR051647">
    <property type="entry name" value="Mediator_comp_sub12"/>
</dbReference>
<dbReference type="Proteomes" id="UP000694844">
    <property type="component" value="Chromosome 4"/>
</dbReference>
<reference evidence="11" key="1">
    <citation type="submission" date="2025-08" db="UniProtKB">
        <authorList>
            <consortium name="RefSeq"/>
        </authorList>
    </citation>
    <scope>IDENTIFICATION</scope>
    <source>
        <tissue evidence="11">Whole sample</tissue>
    </source>
</reference>
<dbReference type="GO" id="GO:0003713">
    <property type="term" value="F:transcription coactivator activity"/>
    <property type="evidence" value="ECO:0007669"/>
    <property type="project" value="TreeGrafter"/>
</dbReference>
<evidence type="ECO:0000313" key="10">
    <source>
        <dbReference type="Proteomes" id="UP000694844"/>
    </source>
</evidence>
<feature type="region of interest" description="Disordered" evidence="9">
    <location>
        <begin position="390"/>
        <end position="477"/>
    </location>
</feature>
<dbReference type="GeneID" id="111129907"/>
<evidence type="ECO:0000256" key="2">
    <source>
        <dbReference type="ARBA" id="ARBA00007474"/>
    </source>
</evidence>
<evidence type="ECO:0000256" key="1">
    <source>
        <dbReference type="ARBA" id="ARBA00004606"/>
    </source>
</evidence>
<comment type="similarity">
    <text evidence="2">Belongs to the GOLM family.</text>
</comment>
<evidence type="ECO:0000256" key="4">
    <source>
        <dbReference type="ARBA" id="ARBA00022968"/>
    </source>
</evidence>
<dbReference type="InterPro" id="IPR026139">
    <property type="entry name" value="GOLM1/CASC4"/>
</dbReference>
<keyword evidence="6 8" id="KW-0175">Coiled coil</keyword>
<dbReference type="AlphaFoldDB" id="A0A8B8DX06"/>
<protein>
    <submittedName>
        <fullName evidence="11">Protein CASC4-like isoform X1</fullName>
    </submittedName>
</protein>
<name>A0A8B8DX06_CRAVI</name>
<feature type="compositionally biased region" description="Polar residues" evidence="9">
    <location>
        <begin position="312"/>
        <end position="330"/>
    </location>
</feature>
<accession>A0A8B8DX06</accession>
<dbReference type="GO" id="GO:0045944">
    <property type="term" value="P:positive regulation of transcription by RNA polymerase II"/>
    <property type="evidence" value="ECO:0007669"/>
    <property type="project" value="TreeGrafter"/>
</dbReference>
<dbReference type="RefSeq" id="XP_022332148.1">
    <property type="nucleotide sequence ID" value="XM_022476440.1"/>
</dbReference>
<feature type="compositionally biased region" description="Polar residues" evidence="9">
    <location>
        <begin position="341"/>
        <end position="351"/>
    </location>
</feature>
<dbReference type="PRINTS" id="PR02084">
    <property type="entry name" value="GOLM1CASC4"/>
</dbReference>
<dbReference type="PANTHER" id="PTHR46007">
    <property type="entry name" value="MEDIATOR OF RNA POLYMERASE II TRANSCRIPTION SUBUNIT 12"/>
    <property type="match status" value="1"/>
</dbReference>
<evidence type="ECO:0000256" key="8">
    <source>
        <dbReference type="SAM" id="Coils"/>
    </source>
</evidence>
<organism evidence="10 11">
    <name type="scientific">Crassostrea virginica</name>
    <name type="common">Eastern oyster</name>
    <dbReference type="NCBI Taxonomy" id="6565"/>
    <lineage>
        <taxon>Eukaryota</taxon>
        <taxon>Metazoa</taxon>
        <taxon>Spiralia</taxon>
        <taxon>Lophotrochozoa</taxon>
        <taxon>Mollusca</taxon>
        <taxon>Bivalvia</taxon>
        <taxon>Autobranchia</taxon>
        <taxon>Pteriomorphia</taxon>
        <taxon>Ostreida</taxon>
        <taxon>Ostreoidea</taxon>
        <taxon>Ostreidae</taxon>
        <taxon>Crassostrea</taxon>
    </lineage>
</organism>
<evidence type="ECO:0000313" key="11">
    <source>
        <dbReference type="RefSeq" id="XP_022332148.1"/>
    </source>
</evidence>